<dbReference type="InterPro" id="IPR058061">
    <property type="entry name" value="SCO4848-like"/>
</dbReference>
<feature type="transmembrane region" description="Helical" evidence="1">
    <location>
        <begin position="7"/>
        <end position="30"/>
    </location>
</feature>
<keyword evidence="1" id="KW-0812">Transmembrane</keyword>
<protein>
    <submittedName>
        <fullName evidence="2">Uncharacterized protein</fullName>
    </submittedName>
</protein>
<dbReference type="OrthoDB" id="4954985at2"/>
<dbReference type="RefSeq" id="WP_109945900.1">
    <property type="nucleotide sequence ID" value="NZ_QGGF01000361.1"/>
</dbReference>
<dbReference type="NCBIfam" id="NF046117">
    <property type="entry name" value="SCO4848_fam"/>
    <property type="match status" value="1"/>
</dbReference>
<dbReference type="AlphaFoldDB" id="A0A317K1T3"/>
<keyword evidence="1" id="KW-0472">Membrane</keyword>
<evidence type="ECO:0000313" key="2">
    <source>
        <dbReference type="EMBL" id="PWU46244.1"/>
    </source>
</evidence>
<feature type="transmembrane region" description="Helical" evidence="1">
    <location>
        <begin position="50"/>
        <end position="76"/>
    </location>
</feature>
<name>A0A317K1T3_9ACTN</name>
<organism evidence="2 3">
    <name type="scientific">Micromonospora globispora</name>
    <dbReference type="NCBI Taxonomy" id="1450148"/>
    <lineage>
        <taxon>Bacteria</taxon>
        <taxon>Bacillati</taxon>
        <taxon>Actinomycetota</taxon>
        <taxon>Actinomycetes</taxon>
        <taxon>Micromonosporales</taxon>
        <taxon>Micromonosporaceae</taxon>
        <taxon>Micromonospora</taxon>
    </lineage>
</organism>
<dbReference type="Proteomes" id="UP000245683">
    <property type="component" value="Unassembled WGS sequence"/>
</dbReference>
<accession>A0A317K1T3</accession>
<gene>
    <name evidence="2" type="ORF">DLJ46_18535</name>
</gene>
<reference evidence="3" key="1">
    <citation type="submission" date="2018-05" db="EMBL/GenBank/DDBJ databases">
        <title>Micromonospora globispora sp. nov. and Micromonospora rugosa sp. nov., isolated from marine sediment.</title>
        <authorList>
            <person name="Carro L."/>
            <person name="Aysel V."/>
            <person name="Cetin D."/>
            <person name="Igual J.M."/>
            <person name="Klenk H.-P."/>
            <person name="Trujillo M.E."/>
            <person name="Sahin N."/>
        </authorList>
    </citation>
    <scope>NUCLEOTIDE SEQUENCE [LARGE SCALE GENOMIC DNA]</scope>
    <source>
        <strain evidence="3">S2904</strain>
    </source>
</reference>
<evidence type="ECO:0000256" key="1">
    <source>
        <dbReference type="SAM" id="Phobius"/>
    </source>
</evidence>
<sequence length="86" mass="9392">MVLSRGWSLFLVGVGVWTWVIWPRFAVAIWNDPRSWSTGTVGEGAATSFLWVHALLIAASLAIGTTVGVLGVRGWLAARRRDRSTP</sequence>
<dbReference type="EMBL" id="QGSV01000223">
    <property type="protein sequence ID" value="PWU46244.1"/>
    <property type="molecule type" value="Genomic_DNA"/>
</dbReference>
<evidence type="ECO:0000313" key="3">
    <source>
        <dbReference type="Proteomes" id="UP000245683"/>
    </source>
</evidence>
<keyword evidence="3" id="KW-1185">Reference proteome</keyword>
<proteinExistence type="predicted"/>
<comment type="caution">
    <text evidence="2">The sequence shown here is derived from an EMBL/GenBank/DDBJ whole genome shotgun (WGS) entry which is preliminary data.</text>
</comment>
<dbReference type="Pfam" id="PF26606">
    <property type="entry name" value="SCO4848"/>
    <property type="match status" value="1"/>
</dbReference>
<keyword evidence="1" id="KW-1133">Transmembrane helix</keyword>